<dbReference type="AlphaFoldDB" id="A0A1F5S6U7"/>
<dbReference type="InterPro" id="IPR002843">
    <property type="entry name" value="ATPase_V0-cplx_csu/dsu"/>
</dbReference>
<dbReference type="InterPro" id="IPR036079">
    <property type="entry name" value="ATPase_csu/dsu_sf"/>
</dbReference>
<dbReference type="Gene3D" id="1.10.132.50">
    <property type="entry name" value="ATP synthase (C/AC39) subunit, domain 3"/>
    <property type="match status" value="1"/>
</dbReference>
<dbReference type="SUPFAM" id="SSF103486">
    <property type="entry name" value="V-type ATP synthase subunit C"/>
    <property type="match status" value="1"/>
</dbReference>
<comment type="caution">
    <text evidence="4">The sequence shown here is derived from an EMBL/GenBank/DDBJ whole genome shotgun (WGS) entry which is preliminary data.</text>
</comment>
<evidence type="ECO:0000313" key="4">
    <source>
        <dbReference type="EMBL" id="OGF22282.1"/>
    </source>
</evidence>
<keyword evidence="2" id="KW-0813">Transport</keyword>
<name>A0A1F5S6U7_9BACT</name>
<dbReference type="InterPro" id="IPR050873">
    <property type="entry name" value="V-ATPase_V0D/AC39_subunit"/>
</dbReference>
<dbReference type="PANTHER" id="PTHR38682:SF1">
    <property type="entry name" value="V-TYPE ATP SYNTHASE SUBUNIT C"/>
    <property type="match status" value="1"/>
</dbReference>
<proteinExistence type="inferred from homology"/>
<dbReference type="Gene3D" id="1.20.1690.10">
    <property type="entry name" value="V-type ATP synthase subunit C domain"/>
    <property type="match status" value="2"/>
</dbReference>
<evidence type="ECO:0000256" key="1">
    <source>
        <dbReference type="ARBA" id="ARBA00006709"/>
    </source>
</evidence>
<evidence type="ECO:0008006" key="6">
    <source>
        <dbReference type="Google" id="ProtNLM"/>
    </source>
</evidence>
<reference evidence="4 5" key="1">
    <citation type="journal article" date="2016" name="Nat. Commun.">
        <title>Thousands of microbial genomes shed light on interconnected biogeochemical processes in an aquifer system.</title>
        <authorList>
            <person name="Anantharaman K."/>
            <person name="Brown C.T."/>
            <person name="Hug L.A."/>
            <person name="Sharon I."/>
            <person name="Castelle C.J."/>
            <person name="Probst A.J."/>
            <person name="Thomas B.C."/>
            <person name="Singh A."/>
            <person name="Wilkins M.J."/>
            <person name="Karaoz U."/>
            <person name="Brodie E.L."/>
            <person name="Williams K.H."/>
            <person name="Hubbard S.S."/>
            <person name="Banfield J.F."/>
        </authorList>
    </citation>
    <scope>NUCLEOTIDE SEQUENCE [LARGE SCALE GENOMIC DNA]</scope>
</reference>
<keyword evidence="3" id="KW-0406">Ion transport</keyword>
<evidence type="ECO:0000313" key="5">
    <source>
        <dbReference type="Proteomes" id="UP000178323"/>
    </source>
</evidence>
<gene>
    <name evidence="4" type="ORF">A2Y83_04690</name>
</gene>
<comment type="similarity">
    <text evidence="1">Belongs to the V-ATPase V0D/AC39 subunit family.</text>
</comment>
<dbReference type="EMBL" id="MFFS01000031">
    <property type="protein sequence ID" value="OGF22282.1"/>
    <property type="molecule type" value="Genomic_DNA"/>
</dbReference>
<accession>A0A1F5S6U7</accession>
<organism evidence="4 5">
    <name type="scientific">Candidatus Falkowbacteria bacterium RBG_13_39_14</name>
    <dbReference type="NCBI Taxonomy" id="1797985"/>
    <lineage>
        <taxon>Bacteria</taxon>
        <taxon>Candidatus Falkowiibacteriota</taxon>
    </lineage>
</organism>
<sequence>MADAKDAETAFRVFNDTDYADNLLNVDAENFQEALDDDLRQVKELFEKHLDKELIKFLFIRHDGHNIKLLFKSKYIGKNLDGYLSKSGIEDPQKIKEYIANEGMPPKGASPRSNDCKFDRNIKHVIDKTKEFIGNRPFPHRIDYIVDREIFHILRHISKNLKNKFLLNLTGLQIDLTNLKVLLRSKITGKPCEFVEKKFIKYGNIDINELKNLYNKNLKNSIEFFMKHFNDKELTQVFKIFLENNNNFWKIEKAIENLEMGYIRKTRFIAYGPEIPVGYYYAKRGAMRNIRTIMTGKLNNIGSEEIKERLRELY</sequence>
<evidence type="ECO:0000256" key="2">
    <source>
        <dbReference type="ARBA" id="ARBA00022448"/>
    </source>
</evidence>
<dbReference type="Proteomes" id="UP000178323">
    <property type="component" value="Unassembled WGS sequence"/>
</dbReference>
<protein>
    <recommendedName>
        <fullName evidence="6">V-type ATP synthase subunit C</fullName>
    </recommendedName>
</protein>
<dbReference type="STRING" id="1797985.A2Y83_04690"/>
<dbReference type="Pfam" id="PF01992">
    <property type="entry name" value="vATP-synt_AC39"/>
    <property type="match status" value="1"/>
</dbReference>
<dbReference type="InterPro" id="IPR044911">
    <property type="entry name" value="V-type_ATPase_csu/dsu_dom_3"/>
</dbReference>
<evidence type="ECO:0000256" key="3">
    <source>
        <dbReference type="ARBA" id="ARBA00023065"/>
    </source>
</evidence>
<dbReference type="InterPro" id="IPR035067">
    <property type="entry name" value="V-type_ATPase_csu/dsu"/>
</dbReference>
<dbReference type="PANTHER" id="PTHR38682">
    <property type="entry name" value="V-TYPE ATP SYNTHASE SUBUNIT C"/>
    <property type="match status" value="1"/>
</dbReference>
<dbReference type="GO" id="GO:0046961">
    <property type="term" value="F:proton-transporting ATPase activity, rotational mechanism"/>
    <property type="evidence" value="ECO:0007669"/>
    <property type="project" value="InterPro"/>
</dbReference>